<dbReference type="PROSITE" id="PS51762">
    <property type="entry name" value="GH16_2"/>
    <property type="match status" value="1"/>
</dbReference>
<keyword evidence="7" id="KW-0378">Hydrolase</keyword>
<keyword evidence="11" id="KW-0961">Cell wall biogenesis/degradation</keyword>
<feature type="domain" description="GH16" evidence="15">
    <location>
        <begin position="6"/>
        <end position="287"/>
    </location>
</feature>
<evidence type="ECO:0000259" key="15">
    <source>
        <dbReference type="PROSITE" id="PS51762"/>
    </source>
</evidence>
<dbReference type="AlphaFoldDB" id="A0AAN6Y2C1"/>
<keyword evidence="6 14" id="KW-0732">Signal</keyword>
<feature type="compositionally biased region" description="Gly residues" evidence="13">
    <location>
        <begin position="429"/>
        <end position="440"/>
    </location>
</feature>
<evidence type="ECO:0000256" key="9">
    <source>
        <dbReference type="ARBA" id="ARBA00023180"/>
    </source>
</evidence>
<dbReference type="GO" id="GO:0008843">
    <property type="term" value="F:endochitinase activity"/>
    <property type="evidence" value="ECO:0007669"/>
    <property type="project" value="UniProtKB-EC"/>
</dbReference>
<dbReference type="InterPro" id="IPR000757">
    <property type="entry name" value="Beta-glucanase-like"/>
</dbReference>
<evidence type="ECO:0000256" key="14">
    <source>
        <dbReference type="SAM" id="SignalP"/>
    </source>
</evidence>
<keyword evidence="5" id="KW-0808">Transferase</keyword>
<evidence type="ECO:0000256" key="11">
    <source>
        <dbReference type="ARBA" id="ARBA00023316"/>
    </source>
</evidence>
<dbReference type="PANTHER" id="PTHR10963:SF27">
    <property type="entry name" value="GLYCOSIDASE-RELATED"/>
    <property type="match status" value="1"/>
</dbReference>
<gene>
    <name evidence="16" type="ORF">QBC37DRAFT_446499</name>
</gene>
<organism evidence="16 17">
    <name type="scientific">Rhypophila decipiens</name>
    <dbReference type="NCBI Taxonomy" id="261697"/>
    <lineage>
        <taxon>Eukaryota</taxon>
        <taxon>Fungi</taxon>
        <taxon>Dikarya</taxon>
        <taxon>Ascomycota</taxon>
        <taxon>Pezizomycotina</taxon>
        <taxon>Sordariomycetes</taxon>
        <taxon>Sordariomycetidae</taxon>
        <taxon>Sordariales</taxon>
        <taxon>Naviculisporaceae</taxon>
        <taxon>Rhypophila</taxon>
    </lineage>
</organism>
<dbReference type="GO" id="GO:0016757">
    <property type="term" value="F:glycosyltransferase activity"/>
    <property type="evidence" value="ECO:0007669"/>
    <property type="project" value="UniProtKB-KW"/>
</dbReference>
<keyword evidence="8" id="KW-0472">Membrane</keyword>
<evidence type="ECO:0000313" key="16">
    <source>
        <dbReference type="EMBL" id="KAK4211324.1"/>
    </source>
</evidence>
<sequence length="491" mass="53193">MAPSLPRRGHRPDPARQPVSTFKTLLLLLLATSAGLVSGQAYSFCNPLKEKCPPAPGFPSSEPYTSDFRTGSDSRIWTSVGKSSVPIKYGGGLGAVFSINKQGDSPVLESDQYLFFGTVEVHLRAAAGQGIVNCIVLLSDTLDEIDFELLGGAPHRWLVQSNYFGKGETGLFENGESHYLPHSPSTTMGEVHNYTIDWDRDKMVWFIDGVQVRRLDRHQARPVSLVPGRDNFPQTPARVRIGLWAGGHPGNEAGTIEWAGGVTSFDRAEMPYEMVVEQVRIVNRYPAAAYWFKDFGGQWEGVELLGRYFERGDRGTRVKGYGDYIESGYAVGIGAETGYDGQENDDDGDDAGEDTDSGTDDGGYGYDKKHGTGAITVNETYRGRESNEEDAGPTVQTEQENEKERESGPVDPVIPERGPDHDEPAPGSAGTGGTREGGAPGIPDRPVGTPVVHLDLSDSLSVVKARLNGRWGLAGVVAVVAHLLCMALFTW</sequence>
<dbReference type="GO" id="GO:0031505">
    <property type="term" value="P:fungal-type cell wall organization"/>
    <property type="evidence" value="ECO:0007669"/>
    <property type="project" value="TreeGrafter"/>
</dbReference>
<keyword evidence="17" id="KW-1185">Reference proteome</keyword>
<feature type="compositionally biased region" description="Acidic residues" evidence="13">
    <location>
        <begin position="342"/>
        <end position="359"/>
    </location>
</feature>
<dbReference type="SUPFAM" id="SSF49899">
    <property type="entry name" value="Concanavalin A-like lectins/glucanases"/>
    <property type="match status" value="1"/>
</dbReference>
<keyword evidence="10" id="KW-0326">Glycosidase</keyword>
<evidence type="ECO:0000256" key="8">
    <source>
        <dbReference type="ARBA" id="ARBA00023136"/>
    </source>
</evidence>
<dbReference type="GO" id="GO:0009277">
    <property type="term" value="C:fungal-type cell wall"/>
    <property type="evidence" value="ECO:0007669"/>
    <property type="project" value="TreeGrafter"/>
</dbReference>
<keyword evidence="4" id="KW-0328">Glycosyltransferase</keyword>
<dbReference type="InterPro" id="IPR050546">
    <property type="entry name" value="Glycosyl_Hydrlase_16"/>
</dbReference>
<evidence type="ECO:0000256" key="12">
    <source>
        <dbReference type="ARBA" id="ARBA00038074"/>
    </source>
</evidence>
<dbReference type="InterPro" id="IPR013320">
    <property type="entry name" value="ConA-like_dom_sf"/>
</dbReference>
<evidence type="ECO:0000256" key="6">
    <source>
        <dbReference type="ARBA" id="ARBA00022729"/>
    </source>
</evidence>
<dbReference type="EMBL" id="MU858152">
    <property type="protein sequence ID" value="KAK4211324.1"/>
    <property type="molecule type" value="Genomic_DNA"/>
</dbReference>
<dbReference type="Proteomes" id="UP001301769">
    <property type="component" value="Unassembled WGS sequence"/>
</dbReference>
<evidence type="ECO:0000256" key="7">
    <source>
        <dbReference type="ARBA" id="ARBA00022801"/>
    </source>
</evidence>
<dbReference type="PANTHER" id="PTHR10963">
    <property type="entry name" value="GLYCOSYL HYDROLASE-RELATED"/>
    <property type="match status" value="1"/>
</dbReference>
<comment type="subcellular location">
    <subcellularLocation>
        <location evidence="2">Membrane</location>
    </subcellularLocation>
</comment>
<evidence type="ECO:0000256" key="5">
    <source>
        <dbReference type="ARBA" id="ARBA00022679"/>
    </source>
</evidence>
<proteinExistence type="inferred from homology"/>
<evidence type="ECO:0000256" key="10">
    <source>
        <dbReference type="ARBA" id="ARBA00023295"/>
    </source>
</evidence>
<protein>
    <recommendedName>
        <fullName evidence="3">chitinase</fullName>
        <ecNumber evidence="3">3.2.1.14</ecNumber>
    </recommendedName>
</protein>
<evidence type="ECO:0000256" key="4">
    <source>
        <dbReference type="ARBA" id="ARBA00022676"/>
    </source>
</evidence>
<evidence type="ECO:0000256" key="3">
    <source>
        <dbReference type="ARBA" id="ARBA00012729"/>
    </source>
</evidence>
<reference evidence="16" key="1">
    <citation type="journal article" date="2023" name="Mol. Phylogenet. Evol.">
        <title>Genome-scale phylogeny and comparative genomics of the fungal order Sordariales.</title>
        <authorList>
            <person name="Hensen N."/>
            <person name="Bonometti L."/>
            <person name="Westerberg I."/>
            <person name="Brannstrom I.O."/>
            <person name="Guillou S."/>
            <person name="Cros-Aarteil S."/>
            <person name="Calhoun S."/>
            <person name="Haridas S."/>
            <person name="Kuo A."/>
            <person name="Mondo S."/>
            <person name="Pangilinan J."/>
            <person name="Riley R."/>
            <person name="LaButti K."/>
            <person name="Andreopoulos B."/>
            <person name="Lipzen A."/>
            <person name="Chen C."/>
            <person name="Yan M."/>
            <person name="Daum C."/>
            <person name="Ng V."/>
            <person name="Clum A."/>
            <person name="Steindorff A."/>
            <person name="Ohm R.A."/>
            <person name="Martin F."/>
            <person name="Silar P."/>
            <person name="Natvig D.O."/>
            <person name="Lalanne C."/>
            <person name="Gautier V."/>
            <person name="Ament-Velasquez S.L."/>
            <person name="Kruys A."/>
            <person name="Hutchinson M.I."/>
            <person name="Powell A.J."/>
            <person name="Barry K."/>
            <person name="Miller A.N."/>
            <person name="Grigoriev I.V."/>
            <person name="Debuchy R."/>
            <person name="Gladieux P."/>
            <person name="Hiltunen Thoren M."/>
            <person name="Johannesson H."/>
        </authorList>
    </citation>
    <scope>NUCLEOTIDE SEQUENCE</scope>
    <source>
        <strain evidence="16">PSN293</strain>
    </source>
</reference>
<comment type="caution">
    <text evidence="16">The sequence shown here is derived from an EMBL/GenBank/DDBJ whole genome shotgun (WGS) entry which is preliminary data.</text>
</comment>
<dbReference type="GO" id="GO:0005975">
    <property type="term" value="P:carbohydrate metabolic process"/>
    <property type="evidence" value="ECO:0007669"/>
    <property type="project" value="InterPro"/>
</dbReference>
<dbReference type="Pfam" id="PF00722">
    <property type="entry name" value="Glyco_hydro_16"/>
    <property type="match status" value="1"/>
</dbReference>
<evidence type="ECO:0000256" key="1">
    <source>
        <dbReference type="ARBA" id="ARBA00000822"/>
    </source>
</evidence>
<comment type="similarity">
    <text evidence="12">Belongs to the glycosyl hydrolase 16 family. CRH1 subfamily.</text>
</comment>
<dbReference type="Gene3D" id="2.60.120.200">
    <property type="match status" value="1"/>
</dbReference>
<dbReference type="EC" id="3.2.1.14" evidence="3"/>
<feature type="signal peptide" evidence="14">
    <location>
        <begin position="1"/>
        <end position="39"/>
    </location>
</feature>
<reference evidence="16" key="2">
    <citation type="submission" date="2023-05" db="EMBL/GenBank/DDBJ databases">
        <authorList>
            <consortium name="Lawrence Berkeley National Laboratory"/>
            <person name="Steindorff A."/>
            <person name="Hensen N."/>
            <person name="Bonometti L."/>
            <person name="Westerberg I."/>
            <person name="Brannstrom I.O."/>
            <person name="Guillou S."/>
            <person name="Cros-Aarteil S."/>
            <person name="Calhoun S."/>
            <person name="Haridas S."/>
            <person name="Kuo A."/>
            <person name="Mondo S."/>
            <person name="Pangilinan J."/>
            <person name="Riley R."/>
            <person name="Labutti K."/>
            <person name="Andreopoulos B."/>
            <person name="Lipzen A."/>
            <person name="Chen C."/>
            <person name="Yanf M."/>
            <person name="Daum C."/>
            <person name="Ng V."/>
            <person name="Clum A."/>
            <person name="Ohm R."/>
            <person name="Martin F."/>
            <person name="Silar P."/>
            <person name="Natvig D."/>
            <person name="Lalanne C."/>
            <person name="Gautier V."/>
            <person name="Ament-Velasquez S.L."/>
            <person name="Kruys A."/>
            <person name="Hutchinson M.I."/>
            <person name="Powell A.J."/>
            <person name="Barry K."/>
            <person name="Miller A.N."/>
            <person name="Grigoriev I.V."/>
            <person name="Debuchy R."/>
            <person name="Gladieux P."/>
            <person name="Thoren M.H."/>
            <person name="Johannesson H."/>
        </authorList>
    </citation>
    <scope>NUCLEOTIDE SEQUENCE</scope>
    <source>
        <strain evidence="16">PSN293</strain>
    </source>
</reference>
<accession>A0AAN6Y2C1</accession>
<evidence type="ECO:0000256" key="2">
    <source>
        <dbReference type="ARBA" id="ARBA00004370"/>
    </source>
</evidence>
<keyword evidence="9" id="KW-0325">Glycoprotein</keyword>
<evidence type="ECO:0000256" key="13">
    <source>
        <dbReference type="SAM" id="MobiDB-lite"/>
    </source>
</evidence>
<dbReference type="GO" id="GO:0016020">
    <property type="term" value="C:membrane"/>
    <property type="evidence" value="ECO:0007669"/>
    <property type="project" value="UniProtKB-SubCell"/>
</dbReference>
<comment type="catalytic activity">
    <reaction evidence="1">
        <text>Random endo-hydrolysis of N-acetyl-beta-D-glucosaminide (1-&gt;4)-beta-linkages in chitin and chitodextrins.</text>
        <dbReference type="EC" id="3.2.1.14"/>
    </reaction>
</comment>
<name>A0AAN6Y2C1_9PEZI</name>
<feature type="region of interest" description="Disordered" evidence="13">
    <location>
        <begin position="335"/>
        <end position="447"/>
    </location>
</feature>
<evidence type="ECO:0000313" key="17">
    <source>
        <dbReference type="Proteomes" id="UP001301769"/>
    </source>
</evidence>
<feature type="chain" id="PRO_5043052118" description="chitinase" evidence="14">
    <location>
        <begin position="40"/>
        <end position="491"/>
    </location>
</feature>